<dbReference type="GeneID" id="79269676"/>
<evidence type="ECO:0000256" key="1">
    <source>
        <dbReference type="SAM" id="Phobius"/>
    </source>
</evidence>
<keyword evidence="4" id="KW-1185">Reference proteome</keyword>
<evidence type="ECO:0000259" key="2">
    <source>
        <dbReference type="Pfam" id="PF26650"/>
    </source>
</evidence>
<organism evidence="3 4">
    <name type="scientific">Halobaculum marinum</name>
    <dbReference type="NCBI Taxonomy" id="3031996"/>
    <lineage>
        <taxon>Archaea</taxon>
        <taxon>Methanobacteriati</taxon>
        <taxon>Methanobacteriota</taxon>
        <taxon>Stenosarchaea group</taxon>
        <taxon>Halobacteria</taxon>
        <taxon>Halobacteriales</taxon>
        <taxon>Haloferacaceae</taxon>
        <taxon>Halobaculum</taxon>
    </lineage>
</organism>
<dbReference type="InterPro" id="IPR058528">
    <property type="entry name" value="DUF8215"/>
</dbReference>
<proteinExistence type="predicted"/>
<evidence type="ECO:0000313" key="4">
    <source>
        <dbReference type="Proteomes" id="UP001596388"/>
    </source>
</evidence>
<dbReference type="AlphaFoldDB" id="A0ABD5WVW3"/>
<reference evidence="3 4" key="1">
    <citation type="journal article" date="2019" name="Int. J. Syst. Evol. Microbiol.">
        <title>The Global Catalogue of Microorganisms (GCM) 10K type strain sequencing project: providing services to taxonomists for standard genome sequencing and annotation.</title>
        <authorList>
            <consortium name="The Broad Institute Genomics Platform"/>
            <consortium name="The Broad Institute Genome Sequencing Center for Infectious Disease"/>
            <person name="Wu L."/>
            <person name="Ma J."/>
        </authorList>
    </citation>
    <scope>NUCLEOTIDE SEQUENCE [LARGE SCALE GENOMIC DNA]</scope>
    <source>
        <strain evidence="3 4">DT55</strain>
    </source>
</reference>
<keyword evidence="1" id="KW-0812">Transmembrane</keyword>
<dbReference type="EMBL" id="JBHTAG010000002">
    <property type="protein sequence ID" value="MFC7096435.1"/>
    <property type="molecule type" value="Genomic_DNA"/>
</dbReference>
<feature type="transmembrane region" description="Helical" evidence="1">
    <location>
        <begin position="126"/>
        <end position="151"/>
    </location>
</feature>
<keyword evidence="1" id="KW-1133">Transmembrane helix</keyword>
<feature type="transmembrane region" description="Helical" evidence="1">
    <location>
        <begin position="54"/>
        <end position="72"/>
    </location>
</feature>
<sequence length="175" mass="19121">MSDGDGEAAARHASRRGNDSVGRFLEDLFDTFIEHGLLAFPALLVSIRHVPRDASVPLVLGYFAFLVGLALVRHDRLHRRDARFAPWPQGLANGLWVRALYYNGVVLAVSALAVAGWYVGGVAATALTTVTIAFAFVAGVAFPDAFAAAPISGPDPDQRYRDVYALRTDRRRRER</sequence>
<dbReference type="RefSeq" id="WP_276239093.1">
    <property type="nucleotide sequence ID" value="NZ_CP119989.1"/>
</dbReference>
<feature type="domain" description="DUF8215" evidence="2">
    <location>
        <begin position="18"/>
        <end position="148"/>
    </location>
</feature>
<evidence type="ECO:0000313" key="3">
    <source>
        <dbReference type="EMBL" id="MFC7096435.1"/>
    </source>
</evidence>
<dbReference type="Pfam" id="PF26650">
    <property type="entry name" value="DUF8215"/>
    <property type="match status" value="1"/>
</dbReference>
<accession>A0ABD5WVW3</accession>
<name>A0ABD5WVW3_9EURY</name>
<gene>
    <name evidence="3" type="ORF">ACFQKD_03885</name>
</gene>
<keyword evidence="1" id="KW-0472">Membrane</keyword>
<protein>
    <recommendedName>
        <fullName evidence="2">DUF8215 domain-containing protein</fullName>
    </recommendedName>
</protein>
<dbReference type="Proteomes" id="UP001596388">
    <property type="component" value="Unassembled WGS sequence"/>
</dbReference>
<feature type="transmembrane region" description="Helical" evidence="1">
    <location>
        <begin position="100"/>
        <end position="120"/>
    </location>
</feature>
<comment type="caution">
    <text evidence="3">The sequence shown here is derived from an EMBL/GenBank/DDBJ whole genome shotgun (WGS) entry which is preliminary data.</text>
</comment>